<reference evidence="15" key="1">
    <citation type="journal article" date="2019" name="Int. J. Syst. Evol. Microbiol.">
        <title>The Global Catalogue of Microorganisms (GCM) 10K type strain sequencing project: providing services to taxonomists for standard genome sequencing and annotation.</title>
        <authorList>
            <consortium name="The Broad Institute Genomics Platform"/>
            <consortium name="The Broad Institute Genome Sequencing Center for Infectious Disease"/>
            <person name="Wu L."/>
            <person name="Ma J."/>
        </authorList>
    </citation>
    <scope>NUCLEOTIDE SEQUENCE [LARGE SCALE GENOMIC DNA]</scope>
    <source>
        <strain evidence="15">JCM 12389</strain>
    </source>
</reference>
<comment type="similarity">
    <text evidence="3 10 13">Belongs to the IPP transferase family.</text>
</comment>
<evidence type="ECO:0000256" key="9">
    <source>
        <dbReference type="ARBA" id="ARBA00049563"/>
    </source>
</evidence>
<feature type="site" description="Interaction with substrate tRNA" evidence="10">
    <location>
        <position position="101"/>
    </location>
</feature>
<dbReference type="Proteomes" id="UP001500880">
    <property type="component" value="Unassembled WGS sequence"/>
</dbReference>
<feature type="site" description="Interaction with substrate tRNA" evidence="10">
    <location>
        <position position="119"/>
    </location>
</feature>
<protein>
    <recommendedName>
        <fullName evidence="10">tRNA dimethylallyltransferase</fullName>
        <ecNumber evidence="10">2.5.1.75</ecNumber>
    </recommendedName>
    <alternativeName>
        <fullName evidence="10">Dimethylallyl diphosphate:tRNA dimethylallyltransferase</fullName>
        <shortName evidence="10">DMAPP:tRNA dimethylallyltransferase</shortName>
        <shortName evidence="10">DMATase</shortName>
    </alternativeName>
    <alternativeName>
        <fullName evidence="10">Isopentenyl-diphosphate:tRNA isopentenyltransferase</fullName>
        <shortName evidence="10">IPP transferase</shortName>
        <shortName evidence="10">IPPT</shortName>
        <shortName evidence="10">IPTase</shortName>
    </alternativeName>
</protein>
<feature type="binding site" evidence="10">
    <location>
        <begin position="12"/>
        <end position="17"/>
    </location>
    <ligand>
        <name>substrate</name>
    </ligand>
</feature>
<evidence type="ECO:0000256" key="5">
    <source>
        <dbReference type="ARBA" id="ARBA00022694"/>
    </source>
</evidence>
<evidence type="ECO:0000256" key="4">
    <source>
        <dbReference type="ARBA" id="ARBA00022679"/>
    </source>
</evidence>
<evidence type="ECO:0000256" key="8">
    <source>
        <dbReference type="ARBA" id="ARBA00022842"/>
    </source>
</evidence>
<comment type="caution">
    <text evidence="10">Lacks conserved residue(s) required for the propagation of feature annotation.</text>
</comment>
<dbReference type="RefSeq" id="WP_343841326.1">
    <property type="nucleotide sequence ID" value="NZ_BAAADO010000004.1"/>
</dbReference>
<dbReference type="Pfam" id="PF01715">
    <property type="entry name" value="IPPT"/>
    <property type="match status" value="1"/>
</dbReference>
<evidence type="ECO:0000256" key="13">
    <source>
        <dbReference type="RuleBase" id="RU003785"/>
    </source>
</evidence>
<dbReference type="InterPro" id="IPR018022">
    <property type="entry name" value="IPT"/>
</dbReference>
<dbReference type="HAMAP" id="MF_00185">
    <property type="entry name" value="IPP_trans"/>
    <property type="match status" value="1"/>
</dbReference>
<evidence type="ECO:0000256" key="12">
    <source>
        <dbReference type="RuleBase" id="RU003784"/>
    </source>
</evidence>
<keyword evidence="8 10" id="KW-0460">Magnesium</keyword>
<dbReference type="Gene3D" id="3.40.50.300">
    <property type="entry name" value="P-loop containing nucleotide triphosphate hydrolases"/>
    <property type="match status" value="1"/>
</dbReference>
<comment type="caution">
    <text evidence="14">The sequence shown here is derived from an EMBL/GenBank/DDBJ whole genome shotgun (WGS) entry which is preliminary data.</text>
</comment>
<dbReference type="PANTHER" id="PTHR11088">
    <property type="entry name" value="TRNA DIMETHYLALLYLTRANSFERASE"/>
    <property type="match status" value="1"/>
</dbReference>
<comment type="function">
    <text evidence="2 10 12">Catalyzes the transfer of a dimethylallyl group onto the adenine at position 37 in tRNAs that read codons beginning with uridine, leading to the formation of N6-(dimethylallyl)adenosine (i(6)A).</text>
</comment>
<keyword evidence="7 10" id="KW-0067">ATP-binding</keyword>
<evidence type="ECO:0000256" key="10">
    <source>
        <dbReference type="HAMAP-Rule" id="MF_00185"/>
    </source>
</evidence>
<evidence type="ECO:0000313" key="14">
    <source>
        <dbReference type="EMBL" id="GAA0496161.1"/>
    </source>
</evidence>
<proteinExistence type="inferred from homology"/>
<comment type="catalytic activity">
    <reaction evidence="9 10 11">
        <text>adenosine(37) in tRNA + dimethylallyl diphosphate = N(6)-dimethylallyladenosine(37) in tRNA + diphosphate</text>
        <dbReference type="Rhea" id="RHEA:26482"/>
        <dbReference type="Rhea" id="RHEA-COMP:10162"/>
        <dbReference type="Rhea" id="RHEA-COMP:10375"/>
        <dbReference type="ChEBI" id="CHEBI:33019"/>
        <dbReference type="ChEBI" id="CHEBI:57623"/>
        <dbReference type="ChEBI" id="CHEBI:74411"/>
        <dbReference type="ChEBI" id="CHEBI:74415"/>
        <dbReference type="EC" id="2.5.1.75"/>
    </reaction>
</comment>
<comment type="subunit">
    <text evidence="10">Monomer.</text>
</comment>
<name>A0ABP3LDD7_9BACI</name>
<evidence type="ECO:0000256" key="3">
    <source>
        <dbReference type="ARBA" id="ARBA00005842"/>
    </source>
</evidence>
<evidence type="ECO:0000313" key="15">
    <source>
        <dbReference type="Proteomes" id="UP001500880"/>
    </source>
</evidence>
<dbReference type="SUPFAM" id="SSF52540">
    <property type="entry name" value="P-loop containing nucleoside triphosphate hydrolases"/>
    <property type="match status" value="2"/>
</dbReference>
<evidence type="ECO:0000256" key="7">
    <source>
        <dbReference type="ARBA" id="ARBA00022840"/>
    </source>
</evidence>
<evidence type="ECO:0000256" key="11">
    <source>
        <dbReference type="RuleBase" id="RU003783"/>
    </source>
</evidence>
<feature type="region of interest" description="Interaction with substrate tRNA" evidence="10">
    <location>
        <begin position="35"/>
        <end position="38"/>
    </location>
</feature>
<gene>
    <name evidence="10 14" type="primary">miaA</name>
    <name evidence="14" type="ORF">GCM10008986_23790</name>
</gene>
<dbReference type="EC" id="2.5.1.75" evidence="10"/>
<dbReference type="Gene3D" id="1.10.20.140">
    <property type="match status" value="1"/>
</dbReference>
<dbReference type="NCBIfam" id="TIGR00174">
    <property type="entry name" value="miaA"/>
    <property type="match status" value="1"/>
</dbReference>
<keyword evidence="15" id="KW-1185">Reference proteome</keyword>
<organism evidence="14 15">
    <name type="scientific">Salinibacillus aidingensis</name>
    <dbReference type="NCBI Taxonomy" id="237684"/>
    <lineage>
        <taxon>Bacteria</taxon>
        <taxon>Bacillati</taxon>
        <taxon>Bacillota</taxon>
        <taxon>Bacilli</taxon>
        <taxon>Bacillales</taxon>
        <taxon>Bacillaceae</taxon>
        <taxon>Salinibacillus</taxon>
    </lineage>
</organism>
<keyword evidence="4 10" id="KW-0808">Transferase</keyword>
<sequence>MKTNVIAVVGPTAVGKTKLSVELAKRFHGEIISGDSMQVYQGLDIGTAKVTDEERQGIPHYMIDIREPDQDFSVADFQDHVQHYINYIDSRNRLPIIAGGTGLYIQSTLYNFNFSSQKRDEQFEKDMLAAIQEKGVEPFYHKLKKVDPEQAEKIHPNNLRRVIRALEVYERTGLTMSDLQQKQADQSPYNPTLIGLSMDREELYRRINHRVDLMMEEGLLDEAKRLYDQGLKNAQSMQGIGYKEFIPYFEGEWSLEESIERLKRNSRRYAKRQYTYFRNKMDVHWYSISELNLQETFSLIFRDLEGLLQNITK</sequence>
<evidence type="ECO:0000256" key="2">
    <source>
        <dbReference type="ARBA" id="ARBA00003213"/>
    </source>
</evidence>
<dbReference type="InterPro" id="IPR027417">
    <property type="entry name" value="P-loop_NTPase"/>
</dbReference>
<dbReference type="InterPro" id="IPR039657">
    <property type="entry name" value="Dimethylallyltransferase"/>
</dbReference>
<dbReference type="EMBL" id="BAAADO010000004">
    <property type="protein sequence ID" value="GAA0496161.1"/>
    <property type="molecule type" value="Genomic_DNA"/>
</dbReference>
<evidence type="ECO:0000256" key="1">
    <source>
        <dbReference type="ARBA" id="ARBA00001946"/>
    </source>
</evidence>
<keyword evidence="6 10" id="KW-0547">Nucleotide-binding</keyword>
<feature type="binding site" evidence="10">
    <location>
        <begin position="10"/>
        <end position="17"/>
    </location>
    <ligand>
        <name>ATP</name>
        <dbReference type="ChEBI" id="CHEBI:30616"/>
    </ligand>
</feature>
<keyword evidence="5 10" id="KW-0819">tRNA processing</keyword>
<dbReference type="PANTHER" id="PTHR11088:SF60">
    <property type="entry name" value="TRNA DIMETHYLALLYLTRANSFERASE"/>
    <property type="match status" value="1"/>
</dbReference>
<comment type="cofactor">
    <cofactor evidence="1 10">
        <name>Mg(2+)</name>
        <dbReference type="ChEBI" id="CHEBI:18420"/>
    </cofactor>
</comment>
<accession>A0ABP3LDD7</accession>
<evidence type="ECO:0000256" key="6">
    <source>
        <dbReference type="ARBA" id="ARBA00022741"/>
    </source>
</evidence>